<reference evidence="1 2" key="1">
    <citation type="submission" date="2018-03" db="EMBL/GenBank/DDBJ databases">
        <title>Genomes of Pezizomycetes fungi and the evolution of truffles.</title>
        <authorList>
            <person name="Murat C."/>
            <person name="Payen T."/>
            <person name="Noel B."/>
            <person name="Kuo A."/>
            <person name="Martin F.M."/>
        </authorList>
    </citation>
    <scope>NUCLEOTIDE SEQUENCE [LARGE SCALE GENOMIC DNA]</scope>
    <source>
        <strain evidence="1">091103-1</strain>
    </source>
</reference>
<name>A0A317SM18_9PEZI</name>
<accession>A0A317SM18</accession>
<evidence type="ECO:0000313" key="1">
    <source>
        <dbReference type="EMBL" id="PWW75425.1"/>
    </source>
</evidence>
<dbReference type="STRING" id="42249.A0A317SM18"/>
<feature type="non-terminal residue" evidence="1">
    <location>
        <position position="1"/>
    </location>
</feature>
<dbReference type="Proteomes" id="UP000246991">
    <property type="component" value="Unassembled WGS sequence"/>
</dbReference>
<gene>
    <name evidence="1" type="ORF">C7212DRAFT_324854</name>
</gene>
<evidence type="ECO:0000313" key="2">
    <source>
        <dbReference type="Proteomes" id="UP000246991"/>
    </source>
</evidence>
<organism evidence="1 2">
    <name type="scientific">Tuber magnatum</name>
    <name type="common">white Piedmont truffle</name>
    <dbReference type="NCBI Taxonomy" id="42249"/>
    <lineage>
        <taxon>Eukaryota</taxon>
        <taxon>Fungi</taxon>
        <taxon>Dikarya</taxon>
        <taxon>Ascomycota</taxon>
        <taxon>Pezizomycotina</taxon>
        <taxon>Pezizomycetes</taxon>
        <taxon>Pezizales</taxon>
        <taxon>Tuberaceae</taxon>
        <taxon>Tuber</taxon>
    </lineage>
</organism>
<dbReference type="EMBL" id="PYWC01000046">
    <property type="protein sequence ID" value="PWW75425.1"/>
    <property type="molecule type" value="Genomic_DNA"/>
</dbReference>
<comment type="caution">
    <text evidence="1">The sequence shown here is derived from an EMBL/GenBank/DDBJ whole genome shotgun (WGS) entry which is preliminary data.</text>
</comment>
<dbReference type="OrthoDB" id="5394189at2759"/>
<dbReference type="AlphaFoldDB" id="A0A317SM18"/>
<keyword evidence="2" id="KW-1185">Reference proteome</keyword>
<sequence length="188" mass="21772">LTTSRLKGRQRGESLQAYRYRESARKARLPPHKLPPRSVRRHAINKGVVHLTRQLQDADRCDRGTKDVSKWCTERSNASIAVTKFIGKYYLDMKLIRSPERLKLAQACVNCLRPYCGNRPTFDVCDAMWRMLRALELDLETATACGIDTVFKDWHDKNIYCQHVRKIAMEVEKRLMDMRCVIMGDGGD</sequence>
<protein>
    <submittedName>
        <fullName evidence="1">Uncharacterized protein</fullName>
    </submittedName>
</protein>
<proteinExistence type="predicted"/>